<dbReference type="PANTHER" id="PTHR43546:SF9">
    <property type="entry name" value="L-ASCORBATE-6-PHOSPHATE LACTONASE ULAG-RELATED"/>
    <property type="match status" value="1"/>
</dbReference>
<dbReference type="AlphaFoldDB" id="A0A402D5F8"/>
<evidence type="ECO:0000313" key="3">
    <source>
        <dbReference type="Proteomes" id="UP000287394"/>
    </source>
</evidence>
<reference evidence="2 3" key="1">
    <citation type="journal article" date="2019" name="Int. J. Syst. Evol. Microbiol.">
        <title>Capsulimonas corticalis gen. nov., sp. nov., an aerobic capsulated bacterium, of a novel bacterial order, Capsulimonadales ord. nov., of the class Armatimonadia of the phylum Armatimonadetes.</title>
        <authorList>
            <person name="Li J."/>
            <person name="Kudo C."/>
            <person name="Tonouchi A."/>
        </authorList>
    </citation>
    <scope>NUCLEOTIDE SEQUENCE [LARGE SCALE GENOMIC DNA]</scope>
    <source>
        <strain evidence="2 3">AX-7</strain>
    </source>
</reference>
<dbReference type="InterPro" id="IPR001279">
    <property type="entry name" value="Metallo-B-lactamas"/>
</dbReference>
<dbReference type="FunCoup" id="A0A402D5F8">
    <property type="interactions" value="67"/>
</dbReference>
<dbReference type="RefSeq" id="WP_119324705.1">
    <property type="nucleotide sequence ID" value="NZ_AP025739.1"/>
</dbReference>
<dbReference type="Proteomes" id="UP000287394">
    <property type="component" value="Chromosome"/>
</dbReference>
<keyword evidence="3" id="KW-1185">Reference proteome</keyword>
<name>A0A402D5F8_9BACT</name>
<accession>A0A402D5F8</accession>
<sequence>MPQNQITMTYIGGPTALMEIGGLRLLTDPAFDPAGGDYTTGPVTLTKTGGPAVAPEALGHIDVVLLSHDHHSDNLDNAGRALLPAVDRVYTTPIGAERLGGNAIGLDHWQSVDVATPSGRTLRVTGTPGRHGPIGGDRGPVTGFVLAFTDTPNDAIYISGDTVWYEGVEEVARRFPITTAVLFMGAARVAAVGPDHLTMTAEDGIQAAHAFPNAKIIPLHFEGWAHFSESHEVIQTSFGAAGVGDRLLWLKPGAPTVIPQNAG</sequence>
<dbReference type="EMBL" id="AP025739">
    <property type="protein sequence ID" value="BDI29848.1"/>
    <property type="molecule type" value="Genomic_DNA"/>
</dbReference>
<dbReference type="KEGG" id="ccot:CCAX7_18990"/>
<organism evidence="2 3">
    <name type="scientific">Capsulimonas corticalis</name>
    <dbReference type="NCBI Taxonomy" id="2219043"/>
    <lineage>
        <taxon>Bacteria</taxon>
        <taxon>Bacillati</taxon>
        <taxon>Armatimonadota</taxon>
        <taxon>Armatimonadia</taxon>
        <taxon>Capsulimonadales</taxon>
        <taxon>Capsulimonadaceae</taxon>
        <taxon>Capsulimonas</taxon>
    </lineage>
</organism>
<dbReference type="GO" id="GO:0016787">
    <property type="term" value="F:hydrolase activity"/>
    <property type="evidence" value="ECO:0007669"/>
    <property type="project" value="UniProtKB-KW"/>
</dbReference>
<gene>
    <name evidence="2" type="ORF">CCAX7_18990</name>
</gene>
<evidence type="ECO:0000256" key="1">
    <source>
        <dbReference type="ARBA" id="ARBA00022801"/>
    </source>
</evidence>
<dbReference type="Gene3D" id="3.60.15.10">
    <property type="entry name" value="Ribonuclease Z/Hydroxyacylglutathione hydrolase-like"/>
    <property type="match status" value="1"/>
</dbReference>
<proteinExistence type="predicted"/>
<dbReference type="Pfam" id="PF12706">
    <property type="entry name" value="Lactamase_B_2"/>
    <property type="match status" value="1"/>
</dbReference>
<dbReference type="InterPro" id="IPR050114">
    <property type="entry name" value="UPF0173_UPF0282_UlaG_hydrolase"/>
</dbReference>
<dbReference type="SUPFAM" id="SSF56281">
    <property type="entry name" value="Metallo-hydrolase/oxidoreductase"/>
    <property type="match status" value="1"/>
</dbReference>
<dbReference type="OrthoDB" id="3204284at2"/>
<dbReference type="PANTHER" id="PTHR43546">
    <property type="entry name" value="UPF0173 METAL-DEPENDENT HYDROLASE MJ1163-RELATED"/>
    <property type="match status" value="1"/>
</dbReference>
<dbReference type="InterPro" id="IPR036866">
    <property type="entry name" value="RibonucZ/Hydroxyglut_hydro"/>
</dbReference>
<evidence type="ECO:0000313" key="2">
    <source>
        <dbReference type="EMBL" id="BDI29848.1"/>
    </source>
</evidence>
<keyword evidence="1" id="KW-0378">Hydrolase</keyword>
<protein>
    <submittedName>
        <fullName evidence="2">MBL fold metallo-hydrolase</fullName>
    </submittedName>
</protein>